<dbReference type="AlphaFoldDB" id="A0A7S3LK78"/>
<keyword evidence="1" id="KW-0802">TPR repeat</keyword>
<feature type="region of interest" description="Disordered" evidence="2">
    <location>
        <begin position="145"/>
        <end position="169"/>
    </location>
</feature>
<dbReference type="SUPFAM" id="SSF48452">
    <property type="entry name" value="TPR-like"/>
    <property type="match status" value="1"/>
</dbReference>
<dbReference type="Gene3D" id="2.60.120.620">
    <property type="entry name" value="q2cbj1_9rhob like domain"/>
    <property type="match status" value="1"/>
</dbReference>
<evidence type="ECO:0000256" key="2">
    <source>
        <dbReference type="SAM" id="MobiDB-lite"/>
    </source>
</evidence>
<evidence type="ECO:0000313" key="3">
    <source>
        <dbReference type="EMBL" id="CAE0432756.1"/>
    </source>
</evidence>
<accession>A0A7S3LK78</accession>
<organism evidence="3">
    <name type="scientific">Aplanochytrium stocchinoi</name>
    <dbReference type="NCBI Taxonomy" id="215587"/>
    <lineage>
        <taxon>Eukaryota</taxon>
        <taxon>Sar</taxon>
        <taxon>Stramenopiles</taxon>
        <taxon>Bigyra</taxon>
        <taxon>Labyrinthulomycetes</taxon>
        <taxon>Thraustochytrida</taxon>
        <taxon>Thraustochytriidae</taxon>
        <taxon>Aplanochytrium</taxon>
    </lineage>
</organism>
<sequence>MVEFEELPDTETDPDGFKATTRTSTDLKEKGNQLFKEKRYKEALAAYQNALSVSLPIDTAIKCALYGNLASTFFKLGDFEDALKSCRKAQELNPDLMKLHARAATILGSMHKYDEAIEVLQSAIKRCPDEDKKTSLQRSLSNMKISQEKIRKREHAAQGKPKEKEGKRKVGGFLNRASGQSIYEDKPCAAKTETEAQQLAAKRLLDKLKESLGTNDEDLKHMTLVDGLFTRLMDPKEFQRIVYHGAKIPADQNFLPRTFEELLNNELYANTLVGLFPKIRQRAHVVLENVKRKGALEGDIMDARTETMLKPQVLNEAFAHEVVAMIKQVNRKQNAFLAQSKEFVAEPDSEQALGDHLEVSVVEDLLDDEKGYAIQEGYLDDEEGEWQNLLEEDVHNVIQHGKLSKGTTAHNISNERDDVFTCWLNKRECEEKYPALSYLIEQLANLPYELNRKSMELYKTSTNASSNEKNNHKHLNLCKLSDSHIMLMVITSEKYLVAAKTTVPLSTELIVEGYKKRLDGSTGENDNGLKVSATYHFNADWDASKGGRMCLYSTDKHDCSPTYVDPKADRLVLYRSRQIFNSVEDTIYEKGEIPKQRMSLTVFYNGPQVDNW</sequence>
<dbReference type="PANTHER" id="PTHR46014">
    <property type="entry name" value="TETRATRICOPEPTIDE REPEAT PROTEIN 1"/>
    <property type="match status" value="1"/>
</dbReference>
<dbReference type="InterPro" id="IPR052769">
    <property type="entry name" value="TPR_domain_protein"/>
</dbReference>
<feature type="repeat" description="TPR" evidence="1">
    <location>
        <begin position="63"/>
        <end position="96"/>
    </location>
</feature>
<feature type="region of interest" description="Disordered" evidence="2">
    <location>
        <begin position="1"/>
        <end position="23"/>
    </location>
</feature>
<dbReference type="InterPro" id="IPR011990">
    <property type="entry name" value="TPR-like_helical_dom_sf"/>
</dbReference>
<dbReference type="PROSITE" id="PS50005">
    <property type="entry name" value="TPR"/>
    <property type="match status" value="1"/>
</dbReference>
<feature type="compositionally biased region" description="Basic and acidic residues" evidence="2">
    <location>
        <begin position="146"/>
        <end position="168"/>
    </location>
</feature>
<protein>
    <submittedName>
        <fullName evidence="3">Uncharacterized protein</fullName>
    </submittedName>
</protein>
<gene>
    <name evidence="3" type="ORF">ASTO00021_LOCUS3074</name>
</gene>
<dbReference type="PANTHER" id="PTHR46014:SF1">
    <property type="entry name" value="TETRATRICOPEPTIDE REPEAT PROTEIN 1"/>
    <property type="match status" value="1"/>
</dbReference>
<evidence type="ECO:0000256" key="1">
    <source>
        <dbReference type="PROSITE-ProRule" id="PRU00339"/>
    </source>
</evidence>
<dbReference type="EMBL" id="HBIN01004368">
    <property type="protein sequence ID" value="CAE0432756.1"/>
    <property type="molecule type" value="Transcribed_RNA"/>
</dbReference>
<proteinExistence type="predicted"/>
<dbReference type="Gene3D" id="1.25.40.10">
    <property type="entry name" value="Tetratricopeptide repeat domain"/>
    <property type="match status" value="1"/>
</dbReference>
<dbReference type="Pfam" id="PF00515">
    <property type="entry name" value="TPR_1"/>
    <property type="match status" value="1"/>
</dbReference>
<feature type="compositionally biased region" description="Acidic residues" evidence="2">
    <location>
        <begin position="1"/>
        <end position="14"/>
    </location>
</feature>
<name>A0A7S3LK78_9STRA</name>
<dbReference type="SMART" id="SM00028">
    <property type="entry name" value="TPR"/>
    <property type="match status" value="3"/>
</dbReference>
<reference evidence="3" key="1">
    <citation type="submission" date="2021-01" db="EMBL/GenBank/DDBJ databases">
        <authorList>
            <person name="Corre E."/>
            <person name="Pelletier E."/>
            <person name="Niang G."/>
            <person name="Scheremetjew M."/>
            <person name="Finn R."/>
            <person name="Kale V."/>
            <person name="Holt S."/>
            <person name="Cochrane G."/>
            <person name="Meng A."/>
            <person name="Brown T."/>
            <person name="Cohen L."/>
        </authorList>
    </citation>
    <scope>NUCLEOTIDE SEQUENCE</scope>
    <source>
        <strain evidence="3">GSBS06</strain>
    </source>
</reference>
<dbReference type="InterPro" id="IPR019734">
    <property type="entry name" value="TPR_rpt"/>
</dbReference>